<protein>
    <submittedName>
        <fullName evidence="2">SFRICE_021082</fullName>
    </submittedName>
</protein>
<gene>
    <name evidence="2" type="ORF">SFRICE_021082</name>
</gene>
<proteinExistence type="predicted"/>
<accession>A0A2H1W344</accession>
<name>A0A2H1W344_SPOFR</name>
<dbReference type="AlphaFoldDB" id="A0A2H1W344"/>
<dbReference type="EMBL" id="ODYU01006027">
    <property type="protein sequence ID" value="SOQ47509.1"/>
    <property type="molecule type" value="Genomic_DNA"/>
</dbReference>
<organism evidence="2">
    <name type="scientific">Spodoptera frugiperda</name>
    <name type="common">Fall armyworm</name>
    <dbReference type="NCBI Taxonomy" id="7108"/>
    <lineage>
        <taxon>Eukaryota</taxon>
        <taxon>Metazoa</taxon>
        <taxon>Ecdysozoa</taxon>
        <taxon>Arthropoda</taxon>
        <taxon>Hexapoda</taxon>
        <taxon>Insecta</taxon>
        <taxon>Pterygota</taxon>
        <taxon>Neoptera</taxon>
        <taxon>Endopterygota</taxon>
        <taxon>Lepidoptera</taxon>
        <taxon>Glossata</taxon>
        <taxon>Ditrysia</taxon>
        <taxon>Noctuoidea</taxon>
        <taxon>Noctuidae</taxon>
        <taxon>Amphipyrinae</taxon>
        <taxon>Spodoptera</taxon>
    </lineage>
</organism>
<sequence length="161" mass="17717">MDADCPNCQTALTNRVHQWRHPILAHTHMCGMWGGNRSTESKAGNAFVTPLVFRVSMGGGDCLPSVRVYYSRAHGTDVPPLTIAAHQCAPELCAPVTDSAHVCRRGVDNYTVKAFNAHRQYGVTAFMFSKRILAHARPPPRAHQVRGRWPRPPPARAANSP</sequence>
<reference evidence="2" key="1">
    <citation type="submission" date="2016-07" db="EMBL/GenBank/DDBJ databases">
        <authorList>
            <person name="Bretaudeau A."/>
        </authorList>
    </citation>
    <scope>NUCLEOTIDE SEQUENCE</scope>
    <source>
        <strain evidence="2">Rice</strain>
        <tissue evidence="2">Whole body</tissue>
    </source>
</reference>
<evidence type="ECO:0000256" key="1">
    <source>
        <dbReference type="SAM" id="MobiDB-lite"/>
    </source>
</evidence>
<feature type="region of interest" description="Disordered" evidence="1">
    <location>
        <begin position="137"/>
        <end position="161"/>
    </location>
</feature>
<feature type="compositionally biased region" description="Basic residues" evidence="1">
    <location>
        <begin position="137"/>
        <end position="149"/>
    </location>
</feature>
<evidence type="ECO:0000313" key="2">
    <source>
        <dbReference type="EMBL" id="SOQ47509.1"/>
    </source>
</evidence>